<gene>
    <name evidence="2" type="ORF">X943_001619</name>
</gene>
<evidence type="ECO:0000313" key="3">
    <source>
        <dbReference type="Proteomes" id="UP001195914"/>
    </source>
</evidence>
<sequence>MVKDSEASIGLTETRATAEDHKRSLPYIATVASGTVIWAYILTKRVNRMLIGRYSNIVYQIRRAESISNRYTAFKFFTIGGAVVPTVVLAAAYLVSSKGSGKEAVKNIRGEAVTLSKATSHSIYRYTSKASRRLERIAEGVKGTLVPEGIPRMGEELRKDITALKRWLKNIF</sequence>
<reference evidence="2" key="2">
    <citation type="submission" date="2021-05" db="EMBL/GenBank/DDBJ databases">
        <authorList>
            <person name="Pain A."/>
        </authorList>
    </citation>
    <scope>NUCLEOTIDE SEQUENCE</scope>
    <source>
        <strain evidence="2">1802A</strain>
    </source>
</reference>
<evidence type="ECO:0000313" key="2">
    <source>
        <dbReference type="EMBL" id="KAK1932967.1"/>
    </source>
</evidence>
<evidence type="ECO:0000256" key="1">
    <source>
        <dbReference type="SAM" id="Phobius"/>
    </source>
</evidence>
<keyword evidence="3" id="KW-1185">Reference proteome</keyword>
<organism evidence="2 3">
    <name type="scientific">Babesia divergens</name>
    <dbReference type="NCBI Taxonomy" id="32595"/>
    <lineage>
        <taxon>Eukaryota</taxon>
        <taxon>Sar</taxon>
        <taxon>Alveolata</taxon>
        <taxon>Apicomplexa</taxon>
        <taxon>Aconoidasida</taxon>
        <taxon>Piroplasmida</taxon>
        <taxon>Babesiidae</taxon>
        <taxon>Babesia</taxon>
    </lineage>
</organism>
<dbReference type="Proteomes" id="UP001195914">
    <property type="component" value="Unassembled WGS sequence"/>
</dbReference>
<dbReference type="EMBL" id="JAHBMH010000073">
    <property type="protein sequence ID" value="KAK1932967.1"/>
    <property type="molecule type" value="Genomic_DNA"/>
</dbReference>
<feature type="transmembrane region" description="Helical" evidence="1">
    <location>
        <begin position="72"/>
        <end position="95"/>
    </location>
</feature>
<keyword evidence="1" id="KW-0812">Transmembrane</keyword>
<protein>
    <submittedName>
        <fullName evidence="2">Uncharacterized protein</fullName>
    </submittedName>
</protein>
<proteinExistence type="predicted"/>
<keyword evidence="1" id="KW-1133">Transmembrane helix</keyword>
<comment type="caution">
    <text evidence="2">The sequence shown here is derived from an EMBL/GenBank/DDBJ whole genome shotgun (WGS) entry which is preliminary data.</text>
</comment>
<name>A0AAD9G6Z5_BABDI</name>
<feature type="transmembrane region" description="Helical" evidence="1">
    <location>
        <begin position="25"/>
        <end position="43"/>
    </location>
</feature>
<dbReference type="AlphaFoldDB" id="A0AAD9G6Z5"/>
<reference evidence="2" key="1">
    <citation type="journal article" date="2014" name="Nucleic Acids Res.">
        <title>The evolutionary dynamics of variant antigen genes in Babesia reveal a history of genomic innovation underlying host-parasite interaction.</title>
        <authorList>
            <person name="Jackson A.P."/>
            <person name="Otto T.D."/>
            <person name="Darby A."/>
            <person name="Ramaprasad A."/>
            <person name="Xia D."/>
            <person name="Echaide I.E."/>
            <person name="Farber M."/>
            <person name="Gahlot S."/>
            <person name="Gamble J."/>
            <person name="Gupta D."/>
            <person name="Gupta Y."/>
            <person name="Jackson L."/>
            <person name="Malandrin L."/>
            <person name="Malas T.B."/>
            <person name="Moussa E."/>
            <person name="Nair M."/>
            <person name="Reid A.J."/>
            <person name="Sanders M."/>
            <person name="Sharma J."/>
            <person name="Tracey A."/>
            <person name="Quail M.A."/>
            <person name="Weir W."/>
            <person name="Wastling J.M."/>
            <person name="Hall N."/>
            <person name="Willadsen P."/>
            <person name="Lingelbach K."/>
            <person name="Shiels B."/>
            <person name="Tait A."/>
            <person name="Berriman M."/>
            <person name="Allred D.R."/>
            <person name="Pain A."/>
        </authorList>
    </citation>
    <scope>NUCLEOTIDE SEQUENCE</scope>
    <source>
        <strain evidence="2">1802A</strain>
    </source>
</reference>
<keyword evidence="1" id="KW-0472">Membrane</keyword>
<accession>A0AAD9G6Z5</accession>